<evidence type="ECO:0000313" key="3">
    <source>
        <dbReference type="Proteomes" id="UP001221898"/>
    </source>
</evidence>
<name>A0AAD7VY58_9TELE</name>
<sequence>MQMTSSLTTSRAKGLPPRSVSAPYVFHVHAQAPAPAPDQGPAPVQVPTTAPDLDLVALAGQSGPFMFGRGKGRFPPQVFAPDLPQVGAREESRFGRVEETAPEGMLYGLYPRQIESEDSERSPRWSPCPTPWRQWVPHRSGGTLWSLRELERPAG</sequence>
<dbReference type="EMBL" id="JAINUG010000928">
    <property type="protein sequence ID" value="KAJ8361697.1"/>
    <property type="molecule type" value="Genomic_DNA"/>
</dbReference>
<dbReference type="AlphaFoldDB" id="A0AAD7VY58"/>
<dbReference type="Proteomes" id="UP001221898">
    <property type="component" value="Unassembled WGS sequence"/>
</dbReference>
<feature type="region of interest" description="Disordered" evidence="1">
    <location>
        <begin position="76"/>
        <end position="98"/>
    </location>
</feature>
<feature type="compositionally biased region" description="Basic and acidic residues" evidence="1">
    <location>
        <begin position="88"/>
        <end position="98"/>
    </location>
</feature>
<evidence type="ECO:0000256" key="1">
    <source>
        <dbReference type="SAM" id="MobiDB-lite"/>
    </source>
</evidence>
<reference evidence="2" key="1">
    <citation type="journal article" date="2023" name="Science">
        <title>Genome structures resolve the early diversification of teleost fishes.</title>
        <authorList>
            <person name="Parey E."/>
            <person name="Louis A."/>
            <person name="Montfort J."/>
            <person name="Bouchez O."/>
            <person name="Roques C."/>
            <person name="Iampietro C."/>
            <person name="Lluch J."/>
            <person name="Castinel A."/>
            <person name="Donnadieu C."/>
            <person name="Desvignes T."/>
            <person name="Floi Bucao C."/>
            <person name="Jouanno E."/>
            <person name="Wen M."/>
            <person name="Mejri S."/>
            <person name="Dirks R."/>
            <person name="Jansen H."/>
            <person name="Henkel C."/>
            <person name="Chen W.J."/>
            <person name="Zahm M."/>
            <person name="Cabau C."/>
            <person name="Klopp C."/>
            <person name="Thompson A.W."/>
            <person name="Robinson-Rechavi M."/>
            <person name="Braasch I."/>
            <person name="Lecointre G."/>
            <person name="Bobe J."/>
            <person name="Postlethwait J.H."/>
            <person name="Berthelot C."/>
            <person name="Roest Crollius H."/>
            <person name="Guiguen Y."/>
        </authorList>
    </citation>
    <scope>NUCLEOTIDE SEQUENCE</scope>
    <source>
        <strain evidence="2">NC1722</strain>
    </source>
</reference>
<protein>
    <submittedName>
        <fullName evidence="2">Uncharacterized protein</fullName>
    </submittedName>
</protein>
<comment type="caution">
    <text evidence="2">The sequence shown here is derived from an EMBL/GenBank/DDBJ whole genome shotgun (WGS) entry which is preliminary data.</text>
</comment>
<keyword evidence="3" id="KW-1185">Reference proteome</keyword>
<gene>
    <name evidence="2" type="ORF">AAFF_G00430880</name>
</gene>
<accession>A0AAD7VY58</accession>
<proteinExistence type="predicted"/>
<evidence type="ECO:0000313" key="2">
    <source>
        <dbReference type="EMBL" id="KAJ8361697.1"/>
    </source>
</evidence>
<organism evidence="2 3">
    <name type="scientific">Aldrovandia affinis</name>
    <dbReference type="NCBI Taxonomy" id="143900"/>
    <lineage>
        <taxon>Eukaryota</taxon>
        <taxon>Metazoa</taxon>
        <taxon>Chordata</taxon>
        <taxon>Craniata</taxon>
        <taxon>Vertebrata</taxon>
        <taxon>Euteleostomi</taxon>
        <taxon>Actinopterygii</taxon>
        <taxon>Neopterygii</taxon>
        <taxon>Teleostei</taxon>
        <taxon>Notacanthiformes</taxon>
        <taxon>Halosauridae</taxon>
        <taxon>Aldrovandia</taxon>
    </lineage>
</organism>